<accession>A0A2V2N3V9</accession>
<dbReference type="InterPro" id="IPR000209">
    <property type="entry name" value="Peptidase_S8/S53_dom"/>
</dbReference>
<evidence type="ECO:0000256" key="3">
    <source>
        <dbReference type="ARBA" id="ARBA00022801"/>
    </source>
</evidence>
<proteinExistence type="inferred from homology"/>
<dbReference type="OrthoDB" id="103676at2157"/>
<evidence type="ECO:0000256" key="1">
    <source>
        <dbReference type="ARBA" id="ARBA00011073"/>
    </source>
</evidence>
<comment type="caution">
    <text evidence="7">The sequence shown here is derived from an EMBL/GenBank/DDBJ whole genome shotgun (WGS) entry which is preliminary data.</text>
</comment>
<dbReference type="AlphaFoldDB" id="A0A2V2N3V9"/>
<dbReference type="GO" id="GO:0006508">
    <property type="term" value="P:proteolysis"/>
    <property type="evidence" value="ECO:0007669"/>
    <property type="project" value="UniProtKB-KW"/>
</dbReference>
<dbReference type="SUPFAM" id="SSF52743">
    <property type="entry name" value="Subtilisin-like"/>
    <property type="match status" value="1"/>
</dbReference>
<dbReference type="EMBL" id="QGMY01000003">
    <property type="protein sequence ID" value="PWR73185.1"/>
    <property type="molecule type" value="Genomic_DNA"/>
</dbReference>
<dbReference type="Gene3D" id="3.40.50.200">
    <property type="entry name" value="Peptidase S8/S53 domain"/>
    <property type="match status" value="2"/>
</dbReference>
<feature type="domain" description="Peptidase S8/S53" evidence="6">
    <location>
        <begin position="547"/>
        <end position="720"/>
    </location>
</feature>
<keyword evidence="2" id="KW-0645">Protease</keyword>
<evidence type="ECO:0000259" key="6">
    <source>
        <dbReference type="Pfam" id="PF00082"/>
    </source>
</evidence>
<comment type="caution">
    <text evidence="5">Lacks conserved residue(s) required for the propagation of feature annotation.</text>
</comment>
<reference evidence="7 8" key="1">
    <citation type="submission" date="2018-05" db="EMBL/GenBank/DDBJ databases">
        <title>Draft genome of Methanospirillum lacunae Ki8-1.</title>
        <authorList>
            <person name="Dueholm M.S."/>
            <person name="Nielsen P.H."/>
            <person name="Bakmann L.F."/>
            <person name="Otzen D.E."/>
        </authorList>
    </citation>
    <scope>NUCLEOTIDE SEQUENCE [LARGE SCALE GENOMIC DNA]</scope>
    <source>
        <strain evidence="7 8">Ki8-1</strain>
    </source>
</reference>
<evidence type="ECO:0000256" key="4">
    <source>
        <dbReference type="ARBA" id="ARBA00022825"/>
    </source>
</evidence>
<evidence type="ECO:0000256" key="2">
    <source>
        <dbReference type="ARBA" id="ARBA00022670"/>
    </source>
</evidence>
<dbReference type="InterPro" id="IPR023828">
    <property type="entry name" value="Peptidase_S8_Ser-AS"/>
</dbReference>
<dbReference type="GeneID" id="97549904"/>
<dbReference type="PROSITE" id="PS00138">
    <property type="entry name" value="SUBTILASE_SER"/>
    <property type="match status" value="1"/>
</dbReference>
<dbReference type="InterPro" id="IPR050131">
    <property type="entry name" value="Peptidase_S8_subtilisin-like"/>
</dbReference>
<dbReference type="Proteomes" id="UP000245657">
    <property type="component" value="Unassembled WGS sequence"/>
</dbReference>
<keyword evidence="8" id="KW-1185">Reference proteome</keyword>
<sequence>MILSHNCRSLLFFSLILLTSLLPSQIFADDSFTGLIDDDISSNSSHESVLPVSSSWKDKLSSDLLQLVAPSVSSSGSTAAGLTREMELMGELRFDTQNRSEVHVAISLIEGSSLGNVTRYLNESRSDPGFGLINGWVRTDQISNLSSLPEVREIHILLPPVGSGIIQTTNQTTKSDSKYLINQMSEEQPAISPECNDDLGSSVNSSQAVNISDNSWKRKLSTDLVQLLDDKYLSPGQSSGNAADLMRATGELRGLNNNQSEVMITTRINSGSSLVPVRSYFNSADSDSRYGRISGWMTLQNLSRVAKEPAVLSVMSQLPAFTSRVTTDGDDILHTRELRNSTNLSGKGVKVGIISDGVSSLDNVVSSGELPSGIHVISNNIGGDEGTAMLQVVHDIAPDAELYFSDRGSSQIEFVQAMDQLISDGCKIICDDITYVEPFFEDGYIARNIRDRILSYDILYITSAGNFAQEHYQAPFHGYMNQGYLWHDFQGTNGSKDLKFTAPPHSAGHVILQWDDRFSESSNNYDLFLYNDEMREIGRSVKIQDGDDDPMEYCRFINENDSSKNFFVRVVQAGGENRTIELYVLPVGGSQVLMDPCVPEDSMFGQQAVAEAISVGAVVPDLNTTTIEPYSSRGPITIKYPAPELRQKPELSAPDNVLVSTGKGILGSFSGTSASAPHIAGMSALLWEADPDLKANDVKNRLINASPVSGSGWNPETGYGIPDARLLIPANYTMNRSLDPCLVVNDSRLSKPREVEQPDLLALYAGWNMISIPYPLREGNNTGSIFSAVNTTSHTIWRYSSDSRHWDPVGTSDILHQMDVIWVHAENRTDICLTYDDNRRNMTARHLTEGWNPLGIPGRNTLTASDLLAPLGSSWSYVLVYDSREQQFRQIIINGGTGAYSDARLLYPTEGFWIYMNSPGIIIP</sequence>
<dbReference type="PANTHER" id="PTHR43806:SF11">
    <property type="entry name" value="CEREVISIN-RELATED"/>
    <property type="match status" value="1"/>
</dbReference>
<evidence type="ECO:0000313" key="8">
    <source>
        <dbReference type="Proteomes" id="UP000245657"/>
    </source>
</evidence>
<comment type="similarity">
    <text evidence="1 5">Belongs to the peptidase S8 family.</text>
</comment>
<dbReference type="Pfam" id="PF00082">
    <property type="entry name" value="Peptidase_S8"/>
    <property type="match status" value="1"/>
</dbReference>
<dbReference type="InterPro" id="IPR015500">
    <property type="entry name" value="Peptidase_S8_subtilisin-rel"/>
</dbReference>
<name>A0A2V2N3V9_9EURY</name>
<keyword evidence="4" id="KW-0720">Serine protease</keyword>
<evidence type="ECO:0000256" key="5">
    <source>
        <dbReference type="PROSITE-ProRule" id="PRU01240"/>
    </source>
</evidence>
<dbReference type="GO" id="GO:0004252">
    <property type="term" value="F:serine-type endopeptidase activity"/>
    <property type="evidence" value="ECO:0007669"/>
    <property type="project" value="InterPro"/>
</dbReference>
<protein>
    <recommendedName>
        <fullName evidence="6">Peptidase S8/S53 domain-containing protein</fullName>
    </recommendedName>
</protein>
<organism evidence="7 8">
    <name type="scientific">Methanospirillum lacunae</name>
    <dbReference type="NCBI Taxonomy" id="668570"/>
    <lineage>
        <taxon>Archaea</taxon>
        <taxon>Methanobacteriati</taxon>
        <taxon>Methanobacteriota</taxon>
        <taxon>Stenosarchaea group</taxon>
        <taxon>Methanomicrobia</taxon>
        <taxon>Methanomicrobiales</taxon>
        <taxon>Methanospirillaceae</taxon>
        <taxon>Methanospirillum</taxon>
    </lineage>
</organism>
<dbReference type="PROSITE" id="PS51892">
    <property type="entry name" value="SUBTILASE"/>
    <property type="match status" value="1"/>
</dbReference>
<dbReference type="InterPro" id="IPR036852">
    <property type="entry name" value="Peptidase_S8/S53_dom_sf"/>
</dbReference>
<dbReference type="PRINTS" id="PR00723">
    <property type="entry name" value="SUBTILISIN"/>
</dbReference>
<dbReference type="CDD" id="cd05562">
    <property type="entry name" value="Peptidases_S53_like"/>
    <property type="match status" value="1"/>
</dbReference>
<dbReference type="InterPro" id="IPR034075">
    <property type="entry name" value="Glr3161-like_dom"/>
</dbReference>
<keyword evidence="3" id="KW-0378">Hydrolase</keyword>
<gene>
    <name evidence="7" type="ORF">DK846_04985</name>
</gene>
<dbReference type="PANTHER" id="PTHR43806">
    <property type="entry name" value="PEPTIDASE S8"/>
    <property type="match status" value="1"/>
</dbReference>
<dbReference type="RefSeq" id="WP_109967839.1">
    <property type="nucleotide sequence ID" value="NZ_CP176093.1"/>
</dbReference>
<evidence type="ECO:0000313" key="7">
    <source>
        <dbReference type="EMBL" id="PWR73185.1"/>
    </source>
</evidence>